<evidence type="ECO:0000313" key="1">
    <source>
        <dbReference type="EMBL" id="MBD3689580.1"/>
    </source>
</evidence>
<dbReference type="SUPFAM" id="SSF52540">
    <property type="entry name" value="P-loop containing nucleoside triphosphate hydrolases"/>
    <property type="match status" value="1"/>
</dbReference>
<accession>A0A8I0G806</accession>
<evidence type="ECO:0000313" key="2">
    <source>
        <dbReference type="Proteomes" id="UP000627538"/>
    </source>
</evidence>
<keyword evidence="2" id="KW-1185">Reference proteome</keyword>
<comment type="caution">
    <text evidence="1">The sequence shown here is derived from an EMBL/GenBank/DDBJ whole genome shotgun (WGS) entry which is preliminary data.</text>
</comment>
<dbReference type="EMBL" id="JACRUO010000001">
    <property type="protein sequence ID" value="MBD3689580.1"/>
    <property type="molecule type" value="Genomic_DNA"/>
</dbReference>
<dbReference type="InterPro" id="IPR027417">
    <property type="entry name" value="P-loop_NTPase"/>
</dbReference>
<dbReference type="Proteomes" id="UP000627538">
    <property type="component" value="Unassembled WGS sequence"/>
</dbReference>
<proteinExistence type="predicted"/>
<dbReference type="Gene3D" id="3.40.50.300">
    <property type="entry name" value="P-loop containing nucleotide triphosphate hydrolases"/>
    <property type="match status" value="1"/>
</dbReference>
<organism evidence="1 2">
    <name type="scientific">Nanchangia anserum</name>
    <dbReference type="NCBI Taxonomy" id="2692125"/>
    <lineage>
        <taxon>Bacteria</taxon>
        <taxon>Bacillati</taxon>
        <taxon>Actinomycetota</taxon>
        <taxon>Actinomycetes</taxon>
        <taxon>Actinomycetales</taxon>
        <taxon>Actinomycetaceae</taxon>
        <taxon>Nanchangia</taxon>
    </lineage>
</organism>
<gene>
    <name evidence="1" type="ORF">H8R10_04985</name>
</gene>
<name>A0A8I0G806_9ACTO</name>
<dbReference type="RefSeq" id="WP_191071616.1">
    <property type="nucleotide sequence ID" value="NZ_CP060506.1"/>
</dbReference>
<sequence length="278" mass="27700">MRNNAGADVTIGPGPESLRAALAEVCALGGWSTGPGGLVLACCEGGADGEGPIAFRIGQAPGPGIDFVIPGDEPALLVALDHALAPSAGHVVTVRGLAGGVGTSLLAAALAWRLGAVLVDADPAGPGATHLVGIDAVALSVSDGGVLAAATETLSSWGPVRVARVEGNVEAACAALARMCAWVVCDVGRGSGWGDVTVGVGRVGVVEAATLSRTGTPDVLALVDTRRRCRASCRVVPVPSLTAPIRSIGGGWGPRPTSSRGFARCLRQLEREVRACVA</sequence>
<protein>
    <submittedName>
        <fullName evidence="1">Uncharacterized protein</fullName>
    </submittedName>
</protein>
<dbReference type="AlphaFoldDB" id="A0A8I0G806"/>
<reference evidence="1 2" key="1">
    <citation type="submission" date="2020-08" db="EMBL/GenBank/DDBJ databases">
        <title>Winkia gen. nov., sp. nov., isolated from faeces of the Anser albifrons in China.</title>
        <authorList>
            <person name="Liu Q."/>
        </authorList>
    </citation>
    <scope>NUCLEOTIDE SEQUENCE [LARGE SCALE GENOMIC DNA]</scope>
    <source>
        <strain evidence="1 2">C62</strain>
    </source>
</reference>